<sequence>MADVKKGGGRPTWTLEELKQNMGKNPIYSTSMGNMDTTDFPLVDHSGQVFIANYRRHPLFDTEFDWQSTVNNRVPAVCAQNINCMLAMVGTDGNLHTAQEWSSDDEGEGEGLQWAMDRGLRNKKGSQVVQALPSPVTYLTSTGKVYVNTRGEQLVAKGVSFIGQIGRQVFGVIDDCVVLLYNGTSSWDKDQKIQDFSCLDNSKIHRIAFGGNYVVAETAAFGIVIVKDGKMEKVDITQEITVTAFSATDKTVYYLEAGVDEEGDRIWWEGEKVLEGVKVKCMMSVGWGCVCLTEDGEVYLHDTKGSFIKQQPEERKEKRRTTKGKEKKKKKEEKKSDGDENIFPFALVTGFPSPSLHLQGPKSAKKGK</sequence>
<gene>
    <name evidence="2" type="ORF">NAES01612_LOCUS3964</name>
</gene>
<evidence type="ECO:0000313" key="2">
    <source>
        <dbReference type="EMBL" id="CAE2283305.1"/>
    </source>
</evidence>
<dbReference type="EMBL" id="HBKR01005942">
    <property type="protein sequence ID" value="CAE2283305.1"/>
    <property type="molecule type" value="Transcribed_RNA"/>
</dbReference>
<name>A0A7S4NEX9_9EUKA</name>
<evidence type="ECO:0000256" key="1">
    <source>
        <dbReference type="SAM" id="MobiDB-lite"/>
    </source>
</evidence>
<proteinExistence type="predicted"/>
<organism evidence="2">
    <name type="scientific">Paramoeba aestuarina</name>
    <dbReference type="NCBI Taxonomy" id="180227"/>
    <lineage>
        <taxon>Eukaryota</taxon>
        <taxon>Amoebozoa</taxon>
        <taxon>Discosea</taxon>
        <taxon>Flabellinia</taxon>
        <taxon>Dactylopodida</taxon>
        <taxon>Paramoebidae</taxon>
        <taxon>Paramoeba</taxon>
    </lineage>
</organism>
<accession>A0A7S4NEX9</accession>
<feature type="compositionally biased region" description="Basic residues" evidence="1">
    <location>
        <begin position="317"/>
        <end position="332"/>
    </location>
</feature>
<reference evidence="2" key="1">
    <citation type="submission" date="2021-01" db="EMBL/GenBank/DDBJ databases">
        <authorList>
            <person name="Corre E."/>
            <person name="Pelletier E."/>
            <person name="Niang G."/>
            <person name="Scheremetjew M."/>
            <person name="Finn R."/>
            <person name="Kale V."/>
            <person name="Holt S."/>
            <person name="Cochrane G."/>
            <person name="Meng A."/>
            <person name="Brown T."/>
            <person name="Cohen L."/>
        </authorList>
    </citation>
    <scope>NUCLEOTIDE SEQUENCE</scope>
    <source>
        <strain evidence="2">SoJaBio B1-5/56/2</strain>
    </source>
</reference>
<dbReference type="AlphaFoldDB" id="A0A7S4NEX9"/>
<feature type="region of interest" description="Disordered" evidence="1">
    <location>
        <begin position="310"/>
        <end position="338"/>
    </location>
</feature>
<protein>
    <submittedName>
        <fullName evidence="2">Uncharacterized protein</fullName>
    </submittedName>
</protein>